<proteinExistence type="predicted"/>
<comment type="caution">
    <text evidence="2">The sequence shown here is derived from an EMBL/GenBank/DDBJ whole genome shotgun (WGS) entry which is preliminary data.</text>
</comment>
<dbReference type="Proteomes" id="UP001595075">
    <property type="component" value="Unassembled WGS sequence"/>
</dbReference>
<evidence type="ECO:0008006" key="4">
    <source>
        <dbReference type="Google" id="ProtNLM"/>
    </source>
</evidence>
<keyword evidence="3" id="KW-1185">Reference proteome</keyword>
<evidence type="ECO:0000313" key="3">
    <source>
        <dbReference type="Proteomes" id="UP001595075"/>
    </source>
</evidence>
<evidence type="ECO:0000256" key="1">
    <source>
        <dbReference type="SAM" id="MobiDB-lite"/>
    </source>
</evidence>
<evidence type="ECO:0000313" key="2">
    <source>
        <dbReference type="EMBL" id="KAL2075785.1"/>
    </source>
</evidence>
<feature type="region of interest" description="Disordered" evidence="1">
    <location>
        <begin position="25"/>
        <end position="70"/>
    </location>
</feature>
<gene>
    <name evidence="2" type="ORF">VTL71DRAFT_728</name>
</gene>
<protein>
    <recommendedName>
        <fullName evidence="4">Ubiquitin-like protease family profile domain-containing protein</fullName>
    </recommendedName>
</protein>
<reference evidence="2 3" key="1">
    <citation type="journal article" date="2024" name="Commun. Biol.">
        <title>Comparative genomic analysis of thermophilic fungi reveals convergent evolutionary adaptations and gene losses.</title>
        <authorList>
            <person name="Steindorff A.S."/>
            <person name="Aguilar-Pontes M.V."/>
            <person name="Robinson A.J."/>
            <person name="Andreopoulos B."/>
            <person name="LaButti K."/>
            <person name="Kuo A."/>
            <person name="Mondo S."/>
            <person name="Riley R."/>
            <person name="Otillar R."/>
            <person name="Haridas S."/>
            <person name="Lipzen A."/>
            <person name="Grimwood J."/>
            <person name="Schmutz J."/>
            <person name="Clum A."/>
            <person name="Reid I.D."/>
            <person name="Moisan M.C."/>
            <person name="Butler G."/>
            <person name="Nguyen T.T.M."/>
            <person name="Dewar K."/>
            <person name="Conant G."/>
            <person name="Drula E."/>
            <person name="Henrissat B."/>
            <person name="Hansel C."/>
            <person name="Singer S."/>
            <person name="Hutchinson M.I."/>
            <person name="de Vries R.P."/>
            <person name="Natvig D.O."/>
            <person name="Powell A.J."/>
            <person name="Tsang A."/>
            <person name="Grigoriev I.V."/>
        </authorList>
    </citation>
    <scope>NUCLEOTIDE SEQUENCE [LARGE SCALE GENOMIC DNA]</scope>
    <source>
        <strain evidence="2 3">CBS 494.80</strain>
    </source>
</reference>
<dbReference type="EMBL" id="JAZHXI010000001">
    <property type="protein sequence ID" value="KAL2075785.1"/>
    <property type="molecule type" value="Genomic_DNA"/>
</dbReference>
<organism evidence="2 3">
    <name type="scientific">Oculimacula yallundae</name>
    <dbReference type="NCBI Taxonomy" id="86028"/>
    <lineage>
        <taxon>Eukaryota</taxon>
        <taxon>Fungi</taxon>
        <taxon>Dikarya</taxon>
        <taxon>Ascomycota</taxon>
        <taxon>Pezizomycotina</taxon>
        <taxon>Leotiomycetes</taxon>
        <taxon>Helotiales</taxon>
        <taxon>Ploettnerulaceae</taxon>
        <taxon>Oculimacula</taxon>
    </lineage>
</organism>
<sequence>MVAGYLSAYDLFLIFSYTGSNQNWVNPGEAKKPRSKRRASCQVQGEGGGEGESEDEGAAQPELPGRARTRTSTVQGLLTALSELWSLIRSREIGWQFLLLTLDSSSPSGKKSFFSSFITKTSNHLWDRGQLPKNGISLLYPLSLQAYHWVLLVIRSLNYIPYQGIAESCRARSAFHFFTRSTEGLSAEDQRHPISLLNSIPNLEHFSRNCHLPRLCFEFTFHISKSSLLHSNVP</sequence>
<accession>A0ABR4D126</accession>
<name>A0ABR4D126_9HELO</name>